<protein>
    <submittedName>
        <fullName evidence="1">Uncharacterized protein</fullName>
    </submittedName>
</protein>
<evidence type="ECO:0000313" key="1">
    <source>
        <dbReference type="EMBL" id="TYK93685.1"/>
    </source>
</evidence>
<organism evidence="1 2">
    <name type="scientific">Streptococcus pyogenes</name>
    <dbReference type="NCBI Taxonomy" id="1314"/>
    <lineage>
        <taxon>Bacteria</taxon>
        <taxon>Bacillati</taxon>
        <taxon>Bacillota</taxon>
        <taxon>Bacilli</taxon>
        <taxon>Lactobacillales</taxon>
        <taxon>Streptococcaceae</taxon>
        <taxon>Streptococcus</taxon>
    </lineage>
</organism>
<reference evidence="1 2" key="1">
    <citation type="submission" date="2019-02" db="EMBL/GenBank/DDBJ databases">
        <title>Novel genomic isolates of S. pyogenes and S. dysgalactiae subsp. equisimilis associated to necrotising fasciitis (NSTI).</title>
        <authorList>
            <person name="Barrantes I."/>
        </authorList>
    </citation>
    <scope>NUCLEOTIDE SEQUENCE [LARGE SCALE GENOMIC DNA]</scope>
    <source>
        <strain evidence="1 2">SPY2028</strain>
    </source>
</reference>
<dbReference type="AlphaFoldDB" id="A0A5S4TDI7"/>
<feature type="non-terminal residue" evidence="1">
    <location>
        <position position="80"/>
    </location>
</feature>
<evidence type="ECO:0000313" key="2">
    <source>
        <dbReference type="Proteomes" id="UP000324058"/>
    </source>
</evidence>
<dbReference type="RefSeq" id="WP_222861524.1">
    <property type="nucleotide sequence ID" value="NZ_SJLL01000409.1"/>
</dbReference>
<accession>A0A5S4TDI7</accession>
<dbReference type="EMBL" id="SJLL01000409">
    <property type="protein sequence ID" value="TYK93685.1"/>
    <property type="molecule type" value="Genomic_DNA"/>
</dbReference>
<comment type="caution">
    <text evidence="1">The sequence shown here is derived from an EMBL/GenBank/DDBJ whole genome shotgun (WGS) entry which is preliminary data.</text>
</comment>
<sequence length="80" mass="9232">MDMLVLSLVKVLIDSLNEKKIISQLTGSYEKLVGSISKLEAWLIEKNRENYDEHIKFLRNLQKLRSSGTGHRKGKGYQKI</sequence>
<dbReference type="Proteomes" id="UP000324058">
    <property type="component" value="Unassembled WGS sequence"/>
</dbReference>
<proteinExistence type="predicted"/>
<gene>
    <name evidence="1" type="ORF">E0F66_12000</name>
</gene>
<name>A0A5S4TDI7_STRPY</name>